<evidence type="ECO:0000256" key="1">
    <source>
        <dbReference type="SAM" id="MobiDB-lite"/>
    </source>
</evidence>
<dbReference type="RefSeq" id="WP_154671821.1">
    <property type="nucleotide sequence ID" value="NZ_CP017561.2"/>
</dbReference>
<proteinExistence type="predicted"/>
<organism evidence="2 3">
    <name type="scientific">Paraburkholderia sprentiae WSM5005</name>
    <dbReference type="NCBI Taxonomy" id="754502"/>
    <lineage>
        <taxon>Bacteria</taxon>
        <taxon>Pseudomonadati</taxon>
        <taxon>Pseudomonadota</taxon>
        <taxon>Betaproteobacteria</taxon>
        <taxon>Burkholderiales</taxon>
        <taxon>Burkholderiaceae</taxon>
        <taxon>Paraburkholderia</taxon>
    </lineage>
</organism>
<dbReference type="EMBL" id="CP017561">
    <property type="protein sequence ID" value="QXE07185.1"/>
    <property type="molecule type" value="Genomic_DNA"/>
</dbReference>
<evidence type="ECO:0000313" key="3">
    <source>
        <dbReference type="Proteomes" id="UP000179860"/>
    </source>
</evidence>
<keyword evidence="3" id="KW-1185">Reference proteome</keyword>
<dbReference type="AlphaFoldDB" id="A0A8F4QIV3"/>
<dbReference type="KEGG" id="pspw:BJG93_35155"/>
<reference evidence="2" key="1">
    <citation type="submission" date="2016-09" db="EMBL/GenBank/DDBJ databases">
        <title>The Complete Genome of Burkholderia sprentiae wsm5005.</title>
        <authorList>
            <person name="De Meyer S."/>
            <person name="Wang P."/>
            <person name="Terpolilli J."/>
        </authorList>
    </citation>
    <scope>NUCLEOTIDE SEQUENCE [LARGE SCALE GENOMIC DNA]</scope>
    <source>
        <strain evidence="2">WSM5005</strain>
    </source>
</reference>
<feature type="region of interest" description="Disordered" evidence="1">
    <location>
        <begin position="24"/>
        <end position="64"/>
    </location>
</feature>
<sequence>MRPLPALARRTSIFYSIRQGRIHDDSTLPHRPTAFRTNHAEPPRRAHLHPSTPVSIIDAGGAEKTSHPNKKVIFVWSNACWRAVEISAIHVDNGPSGRAVRAFEGATGMREPRRSSDSLIAA</sequence>
<name>A0A8F4QIV3_9BURK</name>
<protein>
    <submittedName>
        <fullName evidence="2">Uncharacterized protein</fullName>
    </submittedName>
</protein>
<dbReference type="Proteomes" id="UP000179860">
    <property type="component" value="Chromosome 1"/>
</dbReference>
<dbReference type="OrthoDB" id="9946086at2"/>
<evidence type="ECO:0000313" key="2">
    <source>
        <dbReference type="EMBL" id="QXE07185.1"/>
    </source>
</evidence>
<gene>
    <name evidence="2" type="ORF">BJG93_35155</name>
</gene>
<accession>A0A8F4QIV3</accession>